<dbReference type="Pfam" id="PF26217">
    <property type="entry name" value="GDPGP1_N"/>
    <property type="match status" value="1"/>
</dbReference>
<evidence type="ECO:0000313" key="15">
    <source>
        <dbReference type="EMBL" id="CAG6692663.1"/>
    </source>
</evidence>
<evidence type="ECO:0000256" key="11">
    <source>
        <dbReference type="ARBA" id="ARBA00022741"/>
    </source>
</evidence>
<dbReference type="InterPro" id="IPR058866">
    <property type="entry name" value="GDPGP1_N"/>
</dbReference>
<feature type="domain" description="GDPGP1-like N-terminal" evidence="14">
    <location>
        <begin position="27"/>
        <end position="185"/>
    </location>
</feature>
<keyword evidence="7" id="KW-0963">Cytoplasm</keyword>
<protein>
    <recommendedName>
        <fullName evidence="6">GDP-D-glucose phosphorylase 1</fullName>
        <ecNumber evidence="5">2.7.7.78</ecNumber>
    </recommendedName>
</protein>
<evidence type="ECO:0000256" key="4">
    <source>
        <dbReference type="ARBA" id="ARBA00006451"/>
    </source>
</evidence>
<evidence type="ECO:0000256" key="12">
    <source>
        <dbReference type="ARBA" id="ARBA00022801"/>
    </source>
</evidence>
<comment type="catalytic activity">
    <reaction evidence="1">
        <text>GDP-alpha-D-glucose + phosphate = alpha-D-glucose 1-phosphate + GDP + H(+)</text>
        <dbReference type="Rhea" id="RHEA:30387"/>
        <dbReference type="ChEBI" id="CHEBI:15378"/>
        <dbReference type="ChEBI" id="CHEBI:43474"/>
        <dbReference type="ChEBI" id="CHEBI:58189"/>
        <dbReference type="ChEBI" id="CHEBI:58601"/>
        <dbReference type="ChEBI" id="CHEBI:62230"/>
        <dbReference type="EC" id="2.7.7.78"/>
    </reaction>
</comment>
<organism evidence="15">
    <name type="scientific">Cacopsylla melanoneura</name>
    <dbReference type="NCBI Taxonomy" id="428564"/>
    <lineage>
        <taxon>Eukaryota</taxon>
        <taxon>Metazoa</taxon>
        <taxon>Ecdysozoa</taxon>
        <taxon>Arthropoda</taxon>
        <taxon>Hexapoda</taxon>
        <taxon>Insecta</taxon>
        <taxon>Pterygota</taxon>
        <taxon>Neoptera</taxon>
        <taxon>Paraneoptera</taxon>
        <taxon>Hemiptera</taxon>
        <taxon>Sternorrhyncha</taxon>
        <taxon>Psylloidea</taxon>
        <taxon>Psyllidae</taxon>
        <taxon>Psyllinae</taxon>
        <taxon>Cacopsylla</taxon>
    </lineage>
</organism>
<dbReference type="GO" id="GO:0000166">
    <property type="term" value="F:nucleotide binding"/>
    <property type="evidence" value="ECO:0007669"/>
    <property type="project" value="UniProtKB-KW"/>
</dbReference>
<dbReference type="EMBL" id="HBUF01627799">
    <property type="protein sequence ID" value="CAG6782533.1"/>
    <property type="molecule type" value="Transcribed_RNA"/>
</dbReference>
<sequence>MACEEFVYTDDNFSLMSFWSDKTQSYLENILQDTWEAKLKKNVFRYKLNITQTKVLPGKYKFVLKLNPDRVTNRRPPEDLVSINQKFDPSGFNFTKISPNEILFKINKKSSQGNNDLVIVNVSPLDNYHCMLIPSVSQCLNQVITLPSLCKAIEIMFLTKSPSFRIGFNSLCAFASVNHLHFHCYYLTNRMLLETIPVKHLAGPCYVLLDYPARGFVFQINSVQNYIQQIGSIFLLIEYFQRCQVPHNIYITRGVALDSQNECLNSQVLNNMRDVIRVYVWARSSSAGLKRVLFDIKPALCELFGHITVKDQSEFDSITEEVISDMLRNLVMETFEKVYQPVISLFESEDSENMGST</sequence>
<evidence type="ECO:0000256" key="6">
    <source>
        <dbReference type="ARBA" id="ARBA00018857"/>
    </source>
</evidence>
<evidence type="ECO:0000256" key="9">
    <source>
        <dbReference type="ARBA" id="ARBA00022679"/>
    </source>
</evidence>
<accession>A0A8D8TRM3</accession>
<evidence type="ECO:0000256" key="8">
    <source>
        <dbReference type="ARBA" id="ARBA00022658"/>
    </source>
</evidence>
<evidence type="ECO:0000259" key="13">
    <source>
        <dbReference type="Pfam" id="PF26216"/>
    </source>
</evidence>
<evidence type="ECO:0000256" key="2">
    <source>
        <dbReference type="ARBA" id="ARBA00003049"/>
    </source>
</evidence>
<dbReference type="GO" id="GO:0005737">
    <property type="term" value="C:cytoplasm"/>
    <property type="evidence" value="ECO:0007669"/>
    <property type="project" value="UniProtKB-SubCell"/>
</dbReference>
<comment type="function">
    <text evidence="2">Specific and highly efficient GDP-D-glucose phosphorylase regulating the levels of GDP-D-glucose in cells.</text>
</comment>
<keyword evidence="11" id="KW-0547">Nucleotide-binding</keyword>
<dbReference type="GO" id="GO:0006006">
    <property type="term" value="P:glucose metabolic process"/>
    <property type="evidence" value="ECO:0007669"/>
    <property type="project" value="TreeGrafter"/>
</dbReference>
<dbReference type="AlphaFoldDB" id="A0A8D8TRM3"/>
<dbReference type="EMBL" id="HBUF01028237">
    <property type="protein sequence ID" value="CAG6613690.1"/>
    <property type="molecule type" value="Transcribed_RNA"/>
</dbReference>
<dbReference type="EC" id="2.7.7.78" evidence="5"/>
<dbReference type="GO" id="GO:0005085">
    <property type="term" value="F:guanyl-nucleotide exchange factor activity"/>
    <property type="evidence" value="ECO:0007669"/>
    <property type="project" value="UniProtKB-KW"/>
</dbReference>
<name>A0A8D8TRM3_9HEMI</name>
<feature type="domain" description="GDPGP1-like C-terminal" evidence="13">
    <location>
        <begin position="205"/>
        <end position="347"/>
    </location>
</feature>
<dbReference type="GO" id="GO:0016787">
    <property type="term" value="F:hydrolase activity"/>
    <property type="evidence" value="ECO:0007669"/>
    <property type="project" value="UniProtKB-KW"/>
</dbReference>
<dbReference type="EMBL" id="HBUF01627801">
    <property type="protein sequence ID" value="CAG6782535.1"/>
    <property type="molecule type" value="Transcribed_RNA"/>
</dbReference>
<dbReference type="EMBL" id="HBUF01308361">
    <property type="protein sequence ID" value="CAG6692663.1"/>
    <property type="molecule type" value="Transcribed_RNA"/>
</dbReference>
<dbReference type="PANTHER" id="PTHR20884:SF8">
    <property type="entry name" value="GDP-D-GLUCOSE PHOSPHORYLASE 1"/>
    <property type="match status" value="1"/>
</dbReference>
<keyword evidence="12" id="KW-0378">Hydrolase</keyword>
<comment type="subcellular location">
    <subcellularLocation>
        <location evidence="3">Cytoplasm</location>
    </subcellularLocation>
</comment>
<evidence type="ECO:0000256" key="5">
    <source>
        <dbReference type="ARBA" id="ARBA00012507"/>
    </source>
</evidence>
<dbReference type="EMBL" id="HBUF01028238">
    <property type="protein sequence ID" value="CAG6613691.1"/>
    <property type="molecule type" value="Transcribed_RNA"/>
</dbReference>
<evidence type="ECO:0000256" key="3">
    <source>
        <dbReference type="ARBA" id="ARBA00004496"/>
    </source>
</evidence>
<dbReference type="Pfam" id="PF26216">
    <property type="entry name" value="GDPGP1_C"/>
    <property type="match status" value="1"/>
</dbReference>
<keyword evidence="10" id="KW-0548">Nucleotidyltransferase</keyword>
<keyword evidence="9" id="KW-0808">Transferase</keyword>
<evidence type="ECO:0000256" key="7">
    <source>
        <dbReference type="ARBA" id="ARBA00022490"/>
    </source>
</evidence>
<evidence type="ECO:0000259" key="14">
    <source>
        <dbReference type="Pfam" id="PF26217"/>
    </source>
</evidence>
<dbReference type="GO" id="GO:0080048">
    <property type="term" value="F:GDP-D-glucose phosphorylase activity"/>
    <property type="evidence" value="ECO:0007669"/>
    <property type="project" value="UniProtKB-EC"/>
</dbReference>
<dbReference type="PANTHER" id="PTHR20884">
    <property type="entry name" value="GDP-D-GLUCOSE PHOSPHORYLASE 1"/>
    <property type="match status" value="1"/>
</dbReference>
<comment type="similarity">
    <text evidence="4">Belongs to the GDPGP1 family.</text>
</comment>
<evidence type="ECO:0000256" key="1">
    <source>
        <dbReference type="ARBA" id="ARBA00000063"/>
    </source>
</evidence>
<reference evidence="15" key="1">
    <citation type="submission" date="2021-05" db="EMBL/GenBank/DDBJ databases">
        <authorList>
            <person name="Alioto T."/>
            <person name="Alioto T."/>
            <person name="Gomez Garrido J."/>
        </authorList>
    </citation>
    <scope>NUCLEOTIDE SEQUENCE</scope>
</reference>
<dbReference type="InterPro" id="IPR026506">
    <property type="entry name" value="GDPGP"/>
</dbReference>
<dbReference type="EMBL" id="HBUF01308360">
    <property type="protein sequence ID" value="CAG6692661.1"/>
    <property type="molecule type" value="Transcribed_RNA"/>
</dbReference>
<dbReference type="InterPro" id="IPR058865">
    <property type="entry name" value="GDPGP1_C"/>
</dbReference>
<dbReference type="EMBL" id="HBUF01627800">
    <property type="protein sequence ID" value="CAG6782534.1"/>
    <property type="molecule type" value="Transcribed_RNA"/>
</dbReference>
<evidence type="ECO:0000256" key="10">
    <source>
        <dbReference type="ARBA" id="ARBA00022695"/>
    </source>
</evidence>
<proteinExistence type="inferred from homology"/>
<keyword evidence="8" id="KW-0344">Guanine-nucleotide releasing factor</keyword>